<evidence type="ECO:0000313" key="2">
    <source>
        <dbReference type="Proteomes" id="UP001176941"/>
    </source>
</evidence>
<organism evidence="1 2">
    <name type="scientific">Rangifer tarandus platyrhynchus</name>
    <name type="common">Svalbard reindeer</name>
    <dbReference type="NCBI Taxonomy" id="3082113"/>
    <lineage>
        <taxon>Eukaryota</taxon>
        <taxon>Metazoa</taxon>
        <taxon>Chordata</taxon>
        <taxon>Craniata</taxon>
        <taxon>Vertebrata</taxon>
        <taxon>Euteleostomi</taxon>
        <taxon>Mammalia</taxon>
        <taxon>Eutheria</taxon>
        <taxon>Laurasiatheria</taxon>
        <taxon>Artiodactyla</taxon>
        <taxon>Ruminantia</taxon>
        <taxon>Pecora</taxon>
        <taxon>Cervidae</taxon>
        <taxon>Odocoileinae</taxon>
        <taxon>Rangifer</taxon>
    </lineage>
</organism>
<sequence length="127" mass="12979">MALCRVWPIAGGAARGLTPREALGRGCVVSGGGVGMGSAAGWAGGKARAVSGGSGAGGHHALSVTGPAAGILPRNRWSWFRGNLAGLPPPRQVSIHLAAPWTGRYVPGPGVTERNQTQPFWHVPTVW</sequence>
<reference evidence="1" key="1">
    <citation type="submission" date="2023-04" db="EMBL/GenBank/DDBJ databases">
        <authorList>
            <consortium name="ELIXIR-Norway"/>
        </authorList>
    </citation>
    <scope>NUCLEOTIDE SEQUENCE [LARGE SCALE GENOMIC DNA]</scope>
</reference>
<gene>
    <name evidence="1" type="ORF">MRATA1EN1_LOCUS4093</name>
</gene>
<dbReference type="EMBL" id="OX459948">
    <property type="protein sequence ID" value="CAI9155131.1"/>
    <property type="molecule type" value="Genomic_DNA"/>
</dbReference>
<protein>
    <submittedName>
        <fullName evidence="1">Uncharacterized protein</fullName>
    </submittedName>
</protein>
<proteinExistence type="predicted"/>
<keyword evidence="2" id="KW-1185">Reference proteome</keyword>
<evidence type="ECO:0000313" key="1">
    <source>
        <dbReference type="EMBL" id="CAI9155131.1"/>
    </source>
</evidence>
<dbReference type="Proteomes" id="UP001176941">
    <property type="component" value="Chromosome 12"/>
</dbReference>
<name>A0ABN8Y5P6_RANTA</name>
<accession>A0ABN8Y5P6</accession>